<keyword evidence="1" id="KW-0479">Metal-binding</keyword>
<feature type="domain" description="CCHC-type" evidence="3">
    <location>
        <begin position="235"/>
        <end position="249"/>
    </location>
</feature>
<proteinExistence type="predicted"/>
<feature type="region of interest" description="Disordered" evidence="2">
    <location>
        <begin position="1"/>
        <end position="24"/>
    </location>
</feature>
<keyword evidence="5" id="KW-1185">Reference proteome</keyword>
<sequence>MATPRKTLREDAAPSSNNFPGLDAQGEAEGGFELRNFLEVCSTINPNGTPINTIRLKLFPFSLLGKVKEWFYTNKESFENTWQKCVDAFLTKFFPVGKTNTLRGQITGFQQHGSELVLEAWERLQEYVTACPHHGMEEWLIAQNFFHGLTRRSQEYLDAAAGGAFLALDVPATKALIEKIATHQSWTSERHASRTKGVHQIDSIDMLAAKMDLLLKKMESPEKEMNQIIDARMTCETCGESGHSGSSCPTT</sequence>
<dbReference type="Proteomes" id="UP000636709">
    <property type="component" value="Unassembled WGS sequence"/>
</dbReference>
<dbReference type="EMBL" id="JACEFO010001281">
    <property type="protein sequence ID" value="KAF8742591.1"/>
    <property type="molecule type" value="Genomic_DNA"/>
</dbReference>
<organism evidence="4 5">
    <name type="scientific">Digitaria exilis</name>
    <dbReference type="NCBI Taxonomy" id="1010633"/>
    <lineage>
        <taxon>Eukaryota</taxon>
        <taxon>Viridiplantae</taxon>
        <taxon>Streptophyta</taxon>
        <taxon>Embryophyta</taxon>
        <taxon>Tracheophyta</taxon>
        <taxon>Spermatophyta</taxon>
        <taxon>Magnoliopsida</taxon>
        <taxon>Liliopsida</taxon>
        <taxon>Poales</taxon>
        <taxon>Poaceae</taxon>
        <taxon>PACMAD clade</taxon>
        <taxon>Panicoideae</taxon>
        <taxon>Panicodae</taxon>
        <taxon>Paniceae</taxon>
        <taxon>Anthephorinae</taxon>
        <taxon>Digitaria</taxon>
    </lineage>
</organism>
<evidence type="ECO:0000313" key="4">
    <source>
        <dbReference type="EMBL" id="KAF8742591.1"/>
    </source>
</evidence>
<dbReference type="InterPro" id="IPR001878">
    <property type="entry name" value="Znf_CCHC"/>
</dbReference>
<dbReference type="AlphaFoldDB" id="A0A835FD03"/>
<dbReference type="PANTHER" id="PTHR33223:SF11">
    <property type="entry name" value="ELEMENT PROTEIN, PUTATIVE-RELATED"/>
    <property type="match status" value="1"/>
</dbReference>
<keyword evidence="1" id="KW-0862">Zinc</keyword>
<protein>
    <recommendedName>
        <fullName evidence="3">CCHC-type domain-containing protein</fullName>
    </recommendedName>
</protein>
<dbReference type="OrthoDB" id="694103at2759"/>
<dbReference type="PROSITE" id="PS50158">
    <property type="entry name" value="ZF_CCHC"/>
    <property type="match status" value="1"/>
</dbReference>
<evidence type="ECO:0000259" key="3">
    <source>
        <dbReference type="PROSITE" id="PS50158"/>
    </source>
</evidence>
<keyword evidence="1" id="KW-0863">Zinc-finger</keyword>
<evidence type="ECO:0000256" key="2">
    <source>
        <dbReference type="SAM" id="MobiDB-lite"/>
    </source>
</evidence>
<evidence type="ECO:0000313" key="5">
    <source>
        <dbReference type="Proteomes" id="UP000636709"/>
    </source>
</evidence>
<evidence type="ECO:0000256" key="1">
    <source>
        <dbReference type="PROSITE-ProRule" id="PRU00047"/>
    </source>
</evidence>
<dbReference type="GO" id="GO:0003676">
    <property type="term" value="F:nucleic acid binding"/>
    <property type="evidence" value="ECO:0007669"/>
    <property type="project" value="InterPro"/>
</dbReference>
<name>A0A835FD03_9POAL</name>
<gene>
    <name evidence="4" type="ORF">HU200_013582</name>
</gene>
<dbReference type="InterPro" id="IPR005162">
    <property type="entry name" value="Retrotrans_gag_dom"/>
</dbReference>
<dbReference type="Pfam" id="PF03732">
    <property type="entry name" value="Retrotrans_gag"/>
    <property type="match status" value="1"/>
</dbReference>
<reference evidence="4" key="1">
    <citation type="submission" date="2020-07" db="EMBL/GenBank/DDBJ databases">
        <title>Genome sequence and genetic diversity analysis of an under-domesticated orphan crop, white fonio (Digitaria exilis).</title>
        <authorList>
            <person name="Bennetzen J.L."/>
            <person name="Chen S."/>
            <person name="Ma X."/>
            <person name="Wang X."/>
            <person name="Yssel A.E.J."/>
            <person name="Chaluvadi S.R."/>
            <person name="Johnson M."/>
            <person name="Gangashetty P."/>
            <person name="Hamidou F."/>
            <person name="Sanogo M.D."/>
            <person name="Zwaenepoel A."/>
            <person name="Wallace J."/>
            <person name="Van De Peer Y."/>
            <person name="Van Deynze A."/>
        </authorList>
    </citation>
    <scope>NUCLEOTIDE SEQUENCE</scope>
    <source>
        <tissue evidence="4">Leaves</tissue>
    </source>
</reference>
<accession>A0A835FD03</accession>
<dbReference type="PANTHER" id="PTHR33223">
    <property type="entry name" value="CCHC-TYPE DOMAIN-CONTAINING PROTEIN"/>
    <property type="match status" value="1"/>
</dbReference>
<comment type="caution">
    <text evidence="4">The sequence shown here is derived from an EMBL/GenBank/DDBJ whole genome shotgun (WGS) entry which is preliminary data.</text>
</comment>
<dbReference type="GO" id="GO:0008270">
    <property type="term" value="F:zinc ion binding"/>
    <property type="evidence" value="ECO:0007669"/>
    <property type="project" value="UniProtKB-KW"/>
</dbReference>